<evidence type="ECO:0000256" key="1">
    <source>
        <dbReference type="ARBA" id="ARBA00022503"/>
    </source>
</evidence>
<evidence type="ECO:0000256" key="3">
    <source>
        <dbReference type="ARBA" id="ARBA00023315"/>
    </source>
</evidence>
<dbReference type="GO" id="GO:0008791">
    <property type="term" value="F:arginine N-succinyltransferase activity"/>
    <property type="evidence" value="ECO:0007669"/>
    <property type="project" value="InterPro"/>
</dbReference>
<dbReference type="AlphaFoldDB" id="A0A2N5A6D1"/>
<evidence type="ECO:0000313" key="5">
    <source>
        <dbReference type="Proteomes" id="UP000234473"/>
    </source>
</evidence>
<reference evidence="4 5" key="1">
    <citation type="submission" date="2017-11" db="EMBL/GenBank/DDBJ databases">
        <authorList>
            <person name="Han C.G."/>
        </authorList>
    </citation>
    <scope>NUCLEOTIDE SEQUENCE [LARGE SCALE GENOMIC DNA]</scope>
    <source>
        <strain evidence="4 5">A5</strain>
    </source>
</reference>
<name>A0A2N5A6D1_KLEVA</name>
<evidence type="ECO:0000313" key="4">
    <source>
        <dbReference type="EMBL" id="PLP38695.1"/>
    </source>
</evidence>
<dbReference type="PANTHER" id="PTHR30420:SF1">
    <property type="entry name" value="ARGININE N-SUCCINYLTRANSFERASE"/>
    <property type="match status" value="1"/>
</dbReference>
<gene>
    <name evidence="4" type="ORF">CWM98_32080</name>
</gene>
<evidence type="ECO:0000256" key="2">
    <source>
        <dbReference type="ARBA" id="ARBA00022679"/>
    </source>
</evidence>
<protein>
    <submittedName>
        <fullName evidence="4">Arginine N-succinyltransferase</fullName>
    </submittedName>
</protein>
<proteinExistence type="predicted"/>
<accession>A0A2N5A6D1</accession>
<comment type="caution">
    <text evidence="4">The sequence shown here is derived from an EMBL/GenBank/DDBJ whole genome shotgun (WGS) entry which is preliminary data.</text>
</comment>
<dbReference type="NCBIfam" id="TIGR03243">
    <property type="entry name" value="arg_catab_AOST"/>
    <property type="match status" value="1"/>
</dbReference>
<feature type="non-terminal residue" evidence="4">
    <location>
        <position position="232"/>
    </location>
</feature>
<reference evidence="4 5" key="2">
    <citation type="submission" date="2018-01" db="EMBL/GenBank/DDBJ databases">
        <title>Genomic study of Klebsiella pneumoniae.</title>
        <authorList>
            <person name="Yang Y."/>
            <person name="Bicalho R."/>
        </authorList>
    </citation>
    <scope>NUCLEOTIDE SEQUENCE [LARGE SCALE GENOMIC DNA]</scope>
    <source>
        <strain evidence="4 5">A5</strain>
    </source>
</reference>
<keyword evidence="1" id="KW-0056">Arginine metabolism</keyword>
<organism evidence="4 5">
    <name type="scientific">Klebsiella variicola</name>
    <dbReference type="NCBI Taxonomy" id="244366"/>
    <lineage>
        <taxon>Bacteria</taxon>
        <taxon>Pseudomonadati</taxon>
        <taxon>Pseudomonadota</taxon>
        <taxon>Gammaproteobacteria</taxon>
        <taxon>Enterobacterales</taxon>
        <taxon>Enterobacteriaceae</taxon>
        <taxon>Klebsiella/Raoultella group</taxon>
        <taxon>Klebsiella</taxon>
        <taxon>Klebsiella pneumoniae complex</taxon>
    </lineage>
</organism>
<dbReference type="Pfam" id="PF04958">
    <property type="entry name" value="AstA"/>
    <property type="match status" value="1"/>
</dbReference>
<sequence length="232" mass="26022">MMLFRPVRENDLDDIVRLAARAGVGMTSLPHDAGRLAARIRRSIETFAGELPRGQQGFLFVLEDTALARVVGVSAIEVAVGLDEPFYNFRIQKTVRASKALGVYKPQELLNLSYDHTGHSELCTLFLDPAYQRNRNGLLLSKARFLFIAAFREWFSPYLFAELRGCSDEQGQSPFWDALGHHFFDIPFADADRLTGTGMKTFIAELMPAYPIYISLLPEAAREVIGQVHPNT</sequence>
<dbReference type="EMBL" id="PICB01002469">
    <property type="protein sequence ID" value="PLP38695.1"/>
    <property type="molecule type" value="Genomic_DNA"/>
</dbReference>
<dbReference type="PANTHER" id="PTHR30420">
    <property type="entry name" value="N-SUCCINYLARGININE DIHYDROLASE"/>
    <property type="match status" value="1"/>
</dbReference>
<keyword evidence="3" id="KW-0012">Acyltransferase</keyword>
<dbReference type="Proteomes" id="UP000234473">
    <property type="component" value="Unassembled WGS sequence"/>
</dbReference>
<keyword evidence="2 4" id="KW-0808">Transferase</keyword>
<dbReference type="InterPro" id="IPR007041">
    <property type="entry name" value="Arg_succinylTrfase_AstA/AruG"/>
</dbReference>
<dbReference type="GO" id="GO:0006527">
    <property type="term" value="P:L-arginine catabolic process"/>
    <property type="evidence" value="ECO:0007669"/>
    <property type="project" value="InterPro"/>
</dbReference>
<dbReference type="InterPro" id="IPR016181">
    <property type="entry name" value="Acyl_CoA_acyltransferase"/>
</dbReference>
<dbReference type="SUPFAM" id="SSF55729">
    <property type="entry name" value="Acyl-CoA N-acyltransferases (Nat)"/>
    <property type="match status" value="1"/>
</dbReference>